<evidence type="ECO:0000313" key="5">
    <source>
        <dbReference type="EMBL" id="MBU5676925.1"/>
    </source>
</evidence>
<dbReference type="InterPro" id="IPR018060">
    <property type="entry name" value="HTH_AraC"/>
</dbReference>
<sequence length="243" mass="28691">MENLKNFQFRYAVYDNALNIHNHSYAQMLFPIEGNLYIETGKQHINLQAEDIFFLPPNCRHIFAANGDNTFLVLDIPLYMIYKDDMNKINGGIRILPNEKWKAIKFLLLNEINGENASHQSILDLFRYSYNMLLLDTLPNSIRYIHEHFNEIINLDILAKIENYSIAYYCEWFKKQTGVTLTNYIKKLRVSKAKDLLLNTNYSILQIAQQVGYEHHSSLTRVFLEYEKLTPKEYRKSIQKPVK</sequence>
<dbReference type="RefSeq" id="WP_216417264.1">
    <property type="nucleotide sequence ID" value="NZ_JAHLQK010000004.1"/>
</dbReference>
<dbReference type="Proteomes" id="UP000779508">
    <property type="component" value="Unassembled WGS sequence"/>
</dbReference>
<dbReference type="PANTHER" id="PTHR43280">
    <property type="entry name" value="ARAC-FAMILY TRANSCRIPTIONAL REGULATOR"/>
    <property type="match status" value="1"/>
</dbReference>
<protein>
    <submittedName>
        <fullName evidence="5">AraC family transcriptional regulator</fullName>
    </submittedName>
</protein>
<dbReference type="PANTHER" id="PTHR43280:SF26">
    <property type="entry name" value="ARAC-FAMILY TRANSCRIPTIONAL REGULATOR"/>
    <property type="match status" value="1"/>
</dbReference>
<organism evidence="5 6">
    <name type="scientific">Alkaliphilus flagellatus</name>
    <dbReference type="NCBI Taxonomy" id="2841507"/>
    <lineage>
        <taxon>Bacteria</taxon>
        <taxon>Bacillati</taxon>
        <taxon>Bacillota</taxon>
        <taxon>Clostridia</taxon>
        <taxon>Peptostreptococcales</taxon>
        <taxon>Natronincolaceae</taxon>
        <taxon>Alkaliphilus</taxon>
    </lineage>
</organism>
<dbReference type="InterPro" id="IPR018062">
    <property type="entry name" value="HTH_AraC-typ_CS"/>
</dbReference>
<accession>A0ABS6G352</accession>
<dbReference type="Pfam" id="PF12833">
    <property type="entry name" value="HTH_18"/>
    <property type="match status" value="1"/>
</dbReference>
<dbReference type="PROSITE" id="PS01124">
    <property type="entry name" value="HTH_ARAC_FAMILY_2"/>
    <property type="match status" value="1"/>
</dbReference>
<dbReference type="EMBL" id="JAHLQK010000004">
    <property type="protein sequence ID" value="MBU5676925.1"/>
    <property type="molecule type" value="Genomic_DNA"/>
</dbReference>
<evidence type="ECO:0000256" key="2">
    <source>
        <dbReference type="ARBA" id="ARBA00023125"/>
    </source>
</evidence>
<feature type="domain" description="HTH araC/xylS-type" evidence="4">
    <location>
        <begin position="139"/>
        <end position="237"/>
    </location>
</feature>
<dbReference type="Pfam" id="PF07883">
    <property type="entry name" value="Cupin_2"/>
    <property type="match status" value="1"/>
</dbReference>
<evidence type="ECO:0000259" key="4">
    <source>
        <dbReference type="PROSITE" id="PS01124"/>
    </source>
</evidence>
<name>A0ABS6G352_9FIRM</name>
<keyword evidence="6" id="KW-1185">Reference proteome</keyword>
<evidence type="ECO:0000313" key="6">
    <source>
        <dbReference type="Proteomes" id="UP000779508"/>
    </source>
</evidence>
<dbReference type="PROSITE" id="PS00041">
    <property type="entry name" value="HTH_ARAC_FAMILY_1"/>
    <property type="match status" value="1"/>
</dbReference>
<reference evidence="5 6" key="1">
    <citation type="submission" date="2021-06" db="EMBL/GenBank/DDBJ databases">
        <authorList>
            <person name="Sun Q."/>
            <person name="Li D."/>
        </authorList>
    </citation>
    <scope>NUCLEOTIDE SEQUENCE [LARGE SCALE GENOMIC DNA]</scope>
    <source>
        <strain evidence="5 6">MSJ-5</strain>
    </source>
</reference>
<keyword evidence="1" id="KW-0805">Transcription regulation</keyword>
<dbReference type="InterPro" id="IPR013096">
    <property type="entry name" value="Cupin_2"/>
</dbReference>
<evidence type="ECO:0000256" key="3">
    <source>
        <dbReference type="ARBA" id="ARBA00023163"/>
    </source>
</evidence>
<dbReference type="SMART" id="SM00342">
    <property type="entry name" value="HTH_ARAC"/>
    <property type="match status" value="1"/>
</dbReference>
<keyword evidence="2" id="KW-0238">DNA-binding</keyword>
<evidence type="ECO:0000256" key="1">
    <source>
        <dbReference type="ARBA" id="ARBA00023015"/>
    </source>
</evidence>
<comment type="caution">
    <text evidence="5">The sequence shown here is derived from an EMBL/GenBank/DDBJ whole genome shotgun (WGS) entry which is preliminary data.</text>
</comment>
<keyword evidence="3" id="KW-0804">Transcription</keyword>
<proteinExistence type="predicted"/>
<gene>
    <name evidence="5" type="ORF">KQI88_10905</name>
</gene>